<feature type="domain" description="DUF4283" evidence="1">
    <location>
        <begin position="38"/>
        <end position="112"/>
    </location>
</feature>
<evidence type="ECO:0000313" key="3">
    <source>
        <dbReference type="EMBL" id="CAE6203719.1"/>
    </source>
</evidence>
<sequence>MSRFGENNGKGMGIKPMVRTIRIPAFDNSDLIRRLKRTTLIGRIMNPDVQSVGSLVLMMPRVWKLEGRVVGKDLGLVTFRFDFEREEDILEVMKTEPFNFNHWMVSIVRWEPVIHKDYPSAITFWVKMVGVPQDFWTDQDFRRIGNELGTVQEVDEENARVKVTIDSTMPLCFEMSVQFETGGEEVVVKMEYEKLFGYCASCFSLRHDEESCP</sequence>
<dbReference type="Proteomes" id="UP000682877">
    <property type="component" value="Chromosome 7"/>
</dbReference>
<protein>
    <recommendedName>
        <fullName evidence="5">DUF4283 domain-containing protein</fullName>
    </recommendedName>
</protein>
<dbReference type="Pfam" id="PF14392">
    <property type="entry name" value="zf-CCHC_4"/>
    <property type="match status" value="1"/>
</dbReference>
<keyword evidence="4" id="KW-1185">Reference proteome</keyword>
<name>A0A8S2AU69_ARAAE</name>
<accession>A0A8S2AU69</accession>
<proteinExistence type="predicted"/>
<feature type="domain" description="Zinc knuckle CX2CX4HX4C" evidence="2">
    <location>
        <begin position="165"/>
        <end position="213"/>
    </location>
</feature>
<organism evidence="3 4">
    <name type="scientific">Arabidopsis arenosa</name>
    <name type="common">Sand rock-cress</name>
    <name type="synonym">Cardaminopsis arenosa</name>
    <dbReference type="NCBI Taxonomy" id="38785"/>
    <lineage>
        <taxon>Eukaryota</taxon>
        <taxon>Viridiplantae</taxon>
        <taxon>Streptophyta</taxon>
        <taxon>Embryophyta</taxon>
        <taxon>Tracheophyta</taxon>
        <taxon>Spermatophyta</taxon>
        <taxon>Magnoliopsida</taxon>
        <taxon>eudicotyledons</taxon>
        <taxon>Gunneridae</taxon>
        <taxon>Pentapetalae</taxon>
        <taxon>rosids</taxon>
        <taxon>malvids</taxon>
        <taxon>Brassicales</taxon>
        <taxon>Brassicaceae</taxon>
        <taxon>Camelineae</taxon>
        <taxon>Arabidopsis</taxon>
    </lineage>
</organism>
<dbReference type="InterPro" id="IPR040256">
    <property type="entry name" value="At4g02000-like"/>
</dbReference>
<dbReference type="AlphaFoldDB" id="A0A8S2AU69"/>
<evidence type="ECO:0000259" key="2">
    <source>
        <dbReference type="Pfam" id="PF14392"/>
    </source>
</evidence>
<dbReference type="PANTHER" id="PTHR31286:SF178">
    <property type="entry name" value="DUF4283 DOMAIN-CONTAINING PROTEIN"/>
    <property type="match status" value="1"/>
</dbReference>
<reference evidence="3" key="1">
    <citation type="submission" date="2021-01" db="EMBL/GenBank/DDBJ databases">
        <authorList>
            <person name="Bezrukov I."/>
        </authorList>
    </citation>
    <scope>NUCLEOTIDE SEQUENCE</scope>
</reference>
<dbReference type="InterPro" id="IPR025836">
    <property type="entry name" value="Zn_knuckle_CX2CX4HX4C"/>
</dbReference>
<dbReference type="EMBL" id="LR999457">
    <property type="protein sequence ID" value="CAE6203719.1"/>
    <property type="molecule type" value="Genomic_DNA"/>
</dbReference>
<gene>
    <name evidence="3" type="ORF">AARE701A_LOCUS20005</name>
</gene>
<evidence type="ECO:0008006" key="5">
    <source>
        <dbReference type="Google" id="ProtNLM"/>
    </source>
</evidence>
<dbReference type="Pfam" id="PF14111">
    <property type="entry name" value="DUF4283"/>
    <property type="match status" value="1"/>
</dbReference>
<dbReference type="InterPro" id="IPR025558">
    <property type="entry name" value="DUF4283"/>
</dbReference>
<dbReference type="PANTHER" id="PTHR31286">
    <property type="entry name" value="GLYCINE-RICH CELL WALL STRUCTURAL PROTEIN 1.8-LIKE"/>
    <property type="match status" value="1"/>
</dbReference>
<evidence type="ECO:0000259" key="1">
    <source>
        <dbReference type="Pfam" id="PF14111"/>
    </source>
</evidence>
<evidence type="ECO:0000313" key="4">
    <source>
        <dbReference type="Proteomes" id="UP000682877"/>
    </source>
</evidence>